<proteinExistence type="evidence at transcript level"/>
<name>T2MJE1_HYDVU</name>
<feature type="compositionally biased region" description="Basic and acidic residues" evidence="7">
    <location>
        <begin position="515"/>
        <end position="548"/>
    </location>
</feature>
<dbReference type="InterPro" id="IPR012952">
    <property type="entry name" value="BING4_C_dom"/>
</dbReference>
<dbReference type="Pfam" id="PF00400">
    <property type="entry name" value="WD40"/>
    <property type="match status" value="1"/>
</dbReference>
<evidence type="ECO:0000313" key="9">
    <source>
        <dbReference type="EMBL" id="CDG72050.1"/>
    </source>
</evidence>
<dbReference type="AlphaFoldDB" id="T2MJE1"/>
<evidence type="ECO:0000256" key="5">
    <source>
        <dbReference type="ARBA" id="ARBA00023242"/>
    </source>
</evidence>
<evidence type="ECO:0000256" key="6">
    <source>
        <dbReference type="PROSITE-ProRule" id="PRU00221"/>
    </source>
</evidence>
<dbReference type="OrthoDB" id="10251154at2759"/>
<feature type="non-terminal residue" evidence="9">
    <location>
        <position position="1"/>
    </location>
</feature>
<feature type="repeat" description="WD" evidence="6">
    <location>
        <begin position="306"/>
        <end position="347"/>
    </location>
</feature>
<dbReference type="GO" id="GO:0000462">
    <property type="term" value="P:maturation of SSU-rRNA from tricistronic rRNA transcript (SSU-rRNA, 5.8S rRNA, LSU-rRNA)"/>
    <property type="evidence" value="ECO:0007669"/>
    <property type="project" value="TreeGrafter"/>
</dbReference>
<dbReference type="PROSITE" id="PS50294">
    <property type="entry name" value="WD_REPEATS_REGION"/>
    <property type="match status" value="1"/>
</dbReference>
<dbReference type="EMBL" id="HAAD01005818">
    <property type="protein sequence ID" value="CDG72050.1"/>
    <property type="molecule type" value="mRNA"/>
</dbReference>
<reference evidence="9" key="1">
    <citation type="journal article" date="2013" name="Genome Biol. Evol.">
        <title>Punctuated emergences of genetic and phenotypic innovations in eumetazoan, bilaterian, euteleostome, and hominidae ancestors.</title>
        <authorList>
            <person name="Wenger Y."/>
            <person name="Galliot B."/>
        </authorList>
    </citation>
    <scope>NUCLEOTIDE SEQUENCE</scope>
    <source>
        <tissue evidence="9">Whole animals</tissue>
    </source>
</reference>
<organism evidence="9">
    <name type="scientific">Hydra vulgaris</name>
    <name type="common">Hydra</name>
    <name type="synonym">Hydra attenuata</name>
    <dbReference type="NCBI Taxonomy" id="6087"/>
    <lineage>
        <taxon>Eukaryota</taxon>
        <taxon>Metazoa</taxon>
        <taxon>Cnidaria</taxon>
        <taxon>Hydrozoa</taxon>
        <taxon>Hydroidolina</taxon>
        <taxon>Anthoathecata</taxon>
        <taxon>Aplanulata</taxon>
        <taxon>Hydridae</taxon>
        <taxon>Hydra</taxon>
    </lineage>
</organism>
<dbReference type="InterPro" id="IPR015943">
    <property type="entry name" value="WD40/YVTN_repeat-like_dom_sf"/>
</dbReference>
<dbReference type="InterPro" id="IPR040315">
    <property type="entry name" value="WDR46/Utp7"/>
</dbReference>
<dbReference type="PROSITE" id="PS00678">
    <property type="entry name" value="WD_REPEATS_1"/>
    <property type="match status" value="1"/>
</dbReference>
<keyword evidence="4" id="KW-0677">Repeat</keyword>
<protein>
    <submittedName>
        <fullName evidence="9">WD repeat-containing protein 46</fullName>
    </submittedName>
</protein>
<accession>T2MJE1</accession>
<dbReference type="GO" id="GO:0030686">
    <property type="term" value="C:90S preribosome"/>
    <property type="evidence" value="ECO:0007669"/>
    <property type="project" value="TreeGrafter"/>
</dbReference>
<dbReference type="PANTHER" id="PTHR14085:SF3">
    <property type="entry name" value="WD REPEAT-CONTAINING PROTEIN 46"/>
    <property type="match status" value="1"/>
</dbReference>
<dbReference type="InterPro" id="IPR036322">
    <property type="entry name" value="WD40_repeat_dom_sf"/>
</dbReference>
<dbReference type="SUPFAM" id="SSF50978">
    <property type="entry name" value="WD40 repeat-like"/>
    <property type="match status" value="1"/>
</dbReference>
<keyword evidence="3 6" id="KW-0853">WD repeat</keyword>
<dbReference type="Pfam" id="PF08149">
    <property type="entry name" value="BING4CT"/>
    <property type="match status" value="1"/>
</dbReference>
<evidence type="ECO:0000256" key="7">
    <source>
        <dbReference type="SAM" id="MobiDB-lite"/>
    </source>
</evidence>
<dbReference type="GO" id="GO:0032040">
    <property type="term" value="C:small-subunit processome"/>
    <property type="evidence" value="ECO:0007669"/>
    <property type="project" value="TreeGrafter"/>
</dbReference>
<dbReference type="FunFam" id="2.130.10.10:FF:000378">
    <property type="entry name" value="U3 small nucleolar RNA-associated protein 7"/>
    <property type="match status" value="1"/>
</dbReference>
<keyword evidence="2" id="KW-0698">rRNA processing</keyword>
<evidence type="ECO:0000256" key="4">
    <source>
        <dbReference type="ARBA" id="ARBA00022737"/>
    </source>
</evidence>
<dbReference type="InterPro" id="IPR019775">
    <property type="entry name" value="WD40_repeat_CS"/>
</dbReference>
<gene>
    <name evidence="9" type="primary">WDR46</name>
</gene>
<evidence type="ECO:0000256" key="1">
    <source>
        <dbReference type="ARBA" id="ARBA00004604"/>
    </source>
</evidence>
<dbReference type="PANTHER" id="PTHR14085">
    <property type="entry name" value="WD-REPEAT PROTEIN BING4"/>
    <property type="match status" value="1"/>
</dbReference>
<evidence type="ECO:0000256" key="3">
    <source>
        <dbReference type="ARBA" id="ARBA00022574"/>
    </source>
</evidence>
<evidence type="ECO:0000256" key="2">
    <source>
        <dbReference type="ARBA" id="ARBA00022552"/>
    </source>
</evidence>
<dbReference type="SMART" id="SM01033">
    <property type="entry name" value="BING4CT"/>
    <property type="match status" value="1"/>
</dbReference>
<comment type="subcellular location">
    <subcellularLocation>
        <location evidence="1">Nucleus</location>
        <location evidence="1">Nucleolus</location>
    </subcellularLocation>
</comment>
<evidence type="ECO:0000259" key="8">
    <source>
        <dbReference type="SMART" id="SM01033"/>
    </source>
</evidence>
<feature type="region of interest" description="Disordered" evidence="7">
    <location>
        <begin position="505"/>
        <end position="563"/>
    </location>
</feature>
<feature type="domain" description="BING4 C-terminal" evidence="8">
    <location>
        <begin position="388"/>
        <end position="467"/>
    </location>
</feature>
<dbReference type="PROSITE" id="PS50082">
    <property type="entry name" value="WD_REPEATS_2"/>
    <property type="match status" value="1"/>
</dbReference>
<dbReference type="Gene3D" id="2.130.10.10">
    <property type="entry name" value="YVTN repeat-like/Quinoprotein amine dehydrogenase"/>
    <property type="match status" value="1"/>
</dbReference>
<sequence>KMVKRNTLSNSEQKNDLVIDKEKSIKYKRKEKNKLKKMVKRNTISNSKQKENFVIDDEKSIKYKRGNKVKLMLTKDRRLKSNLKLLEKKNEEAIIQATRSEILQIEETGYLEADDNENTYEYRQSEIADSVDISSAQKYFNLNLDQFGPYKINYTKNGKFLLIGGQKGHLSSIEWQNKNLACEVHAGEVVRDVKWLHQETFFAAAQKKYVFIYDNQGTEIHRLKQHREVNRLEYLPYHFLLATVVCSGFLKYQDTSTGKLVSELRTKLGRCDCMAQNPYNAIINLGHYNGSVTMWSPTVKEPLVKMLCHRGPVLSIAVEKKGVYMATSGLDGLIKVWDIRNYKSVYKYRLRGKPAQSLAISQKGMLAVAFGSKIHVFRNALMEMQQTPYLTHMLPGADATSVQFCPYEDVLGIGHMKGFTSLIIPGSGEANFDAMEANPFETKTQRREHEVKMLLEKIQPEMISLNPSDILRIDTADAQTKKLENDEGKVVETFEPKFKLKGRSSTSKVVQRKKGVSEVSKRDQLKQKMLDSKRKERQNIENKSDKSSENVSALDRFIKKPSV</sequence>
<dbReference type="SMART" id="SM00320">
    <property type="entry name" value="WD40"/>
    <property type="match status" value="5"/>
</dbReference>
<keyword evidence="5" id="KW-0539">Nucleus</keyword>
<dbReference type="InterPro" id="IPR001680">
    <property type="entry name" value="WD40_rpt"/>
</dbReference>